<evidence type="ECO:0000313" key="2">
    <source>
        <dbReference type="Proteomes" id="UP000037696"/>
    </source>
</evidence>
<gene>
    <name evidence="1" type="ORF">ACN38_g12605</name>
</gene>
<accession>A0A0M9W9P8</accession>
<dbReference type="AlphaFoldDB" id="A0A0M9W9P8"/>
<dbReference type="OrthoDB" id="4367459at2759"/>
<comment type="caution">
    <text evidence="1">The sequence shown here is derived from an EMBL/GenBank/DDBJ whole genome shotgun (WGS) entry which is preliminary data.</text>
</comment>
<reference evidence="1 2" key="1">
    <citation type="submission" date="2015-08" db="EMBL/GenBank/DDBJ databases">
        <title>Genome sequencing of Penicillium nordicum.</title>
        <authorList>
            <person name="Nguyen H.D."/>
            <person name="Seifert K.A."/>
        </authorList>
    </citation>
    <scope>NUCLEOTIDE SEQUENCE [LARGE SCALE GENOMIC DNA]</scope>
    <source>
        <strain evidence="1 2">DAOMC 185683</strain>
    </source>
</reference>
<sequence>MRELCDCEPYSRPRPFTCQPYTCYFTNTALTMPVKTIVLTSASCATWDDPDLTERVKLKRERSPQLYNLIGFFHRQEKQKFSVQALARRGVTAIALPDVESLLSGEGHFRPHATFHPKIKVDAFDIRDPNSEEDVAHWYFDILNILERKTQQKLAKTCPRVRNFANEYGPWASLVTQNPFFGVIDGFWDSGVRSEERYIQTLKEWKGPGQESENAIYSSPPHIPPPM</sequence>
<dbReference type="EMBL" id="LHQQ01000413">
    <property type="protein sequence ID" value="KOS36639.1"/>
    <property type="molecule type" value="Genomic_DNA"/>
</dbReference>
<keyword evidence="2" id="KW-1185">Reference proteome</keyword>
<organism evidence="1 2">
    <name type="scientific">Penicillium nordicum</name>
    <dbReference type="NCBI Taxonomy" id="229535"/>
    <lineage>
        <taxon>Eukaryota</taxon>
        <taxon>Fungi</taxon>
        <taxon>Dikarya</taxon>
        <taxon>Ascomycota</taxon>
        <taxon>Pezizomycotina</taxon>
        <taxon>Eurotiomycetes</taxon>
        <taxon>Eurotiomycetidae</taxon>
        <taxon>Eurotiales</taxon>
        <taxon>Aspergillaceae</taxon>
        <taxon>Penicillium</taxon>
    </lineage>
</organism>
<dbReference type="Proteomes" id="UP000037696">
    <property type="component" value="Unassembled WGS sequence"/>
</dbReference>
<protein>
    <submittedName>
        <fullName evidence="1">Uncharacterized protein</fullName>
    </submittedName>
</protein>
<name>A0A0M9W9P8_9EURO</name>
<proteinExistence type="predicted"/>
<evidence type="ECO:0000313" key="1">
    <source>
        <dbReference type="EMBL" id="KOS36639.1"/>
    </source>
</evidence>